<protein>
    <submittedName>
        <fullName evidence="1">Uncharacterized protein</fullName>
    </submittedName>
</protein>
<keyword evidence="2" id="KW-1185">Reference proteome</keyword>
<evidence type="ECO:0000313" key="2">
    <source>
        <dbReference type="Proteomes" id="UP000024635"/>
    </source>
</evidence>
<evidence type="ECO:0000313" key="1">
    <source>
        <dbReference type="EMBL" id="EYC36184.1"/>
    </source>
</evidence>
<reference evidence="2" key="1">
    <citation type="journal article" date="2015" name="Nat. Genet.">
        <title>The genome and transcriptome of the zoonotic hookworm Ancylostoma ceylanicum identify infection-specific gene families.</title>
        <authorList>
            <person name="Schwarz E.M."/>
            <person name="Hu Y."/>
            <person name="Antoshechkin I."/>
            <person name="Miller M.M."/>
            <person name="Sternberg P.W."/>
            <person name="Aroian R.V."/>
        </authorList>
    </citation>
    <scope>NUCLEOTIDE SEQUENCE</scope>
    <source>
        <strain evidence="2">HY135</strain>
    </source>
</reference>
<dbReference type="Proteomes" id="UP000024635">
    <property type="component" value="Unassembled WGS sequence"/>
</dbReference>
<dbReference type="EMBL" id="JARK01000525">
    <property type="protein sequence ID" value="EYC36184.1"/>
    <property type="molecule type" value="Genomic_DNA"/>
</dbReference>
<name>A0A016W8L1_9BILA</name>
<comment type="caution">
    <text evidence="1">The sequence shown here is derived from an EMBL/GenBank/DDBJ whole genome shotgun (WGS) entry which is preliminary data.</text>
</comment>
<proteinExistence type="predicted"/>
<sequence length="83" mass="9019">MVVPLSERCLPGCISVGTYERVVEEVPDLILAMYLQALSGALWKNFTVPLRNNAMPPERPSVRSAVPVGSCCSLVEPFELLAS</sequence>
<organism evidence="1 2">
    <name type="scientific">Ancylostoma ceylanicum</name>
    <dbReference type="NCBI Taxonomy" id="53326"/>
    <lineage>
        <taxon>Eukaryota</taxon>
        <taxon>Metazoa</taxon>
        <taxon>Ecdysozoa</taxon>
        <taxon>Nematoda</taxon>
        <taxon>Chromadorea</taxon>
        <taxon>Rhabditida</taxon>
        <taxon>Rhabditina</taxon>
        <taxon>Rhabditomorpha</taxon>
        <taxon>Strongyloidea</taxon>
        <taxon>Ancylostomatidae</taxon>
        <taxon>Ancylostomatinae</taxon>
        <taxon>Ancylostoma</taxon>
    </lineage>
</organism>
<accession>A0A016W8L1</accession>
<gene>
    <name evidence="1" type="primary">Acey_s0925.g3061</name>
    <name evidence="1" type="ORF">Y032_0925g3061</name>
</gene>
<dbReference type="AlphaFoldDB" id="A0A016W8L1"/>